<dbReference type="EMBL" id="LJZO01000012">
    <property type="protein sequence ID" value="ROV98922.1"/>
    <property type="molecule type" value="Genomic_DNA"/>
</dbReference>
<reference evidence="2 3" key="1">
    <citation type="submission" date="2015-09" db="EMBL/GenBank/DDBJ databases">
        <title>Host preference determinants of Valsa canker pathogens revealed by comparative genomics.</title>
        <authorList>
            <person name="Yin Z."/>
            <person name="Huang L."/>
        </authorList>
    </citation>
    <scope>NUCLEOTIDE SEQUENCE [LARGE SCALE GENOMIC DNA]</scope>
    <source>
        <strain evidence="2 3">YSFL</strain>
    </source>
</reference>
<evidence type="ECO:0000313" key="3">
    <source>
        <dbReference type="Proteomes" id="UP000284375"/>
    </source>
</evidence>
<evidence type="ECO:0000313" key="2">
    <source>
        <dbReference type="EMBL" id="ROV98922.1"/>
    </source>
</evidence>
<feature type="region of interest" description="Disordered" evidence="1">
    <location>
        <begin position="1"/>
        <end position="26"/>
    </location>
</feature>
<dbReference type="AlphaFoldDB" id="A0A423W6E1"/>
<evidence type="ECO:0000256" key="1">
    <source>
        <dbReference type="SAM" id="MobiDB-lite"/>
    </source>
</evidence>
<comment type="caution">
    <text evidence="2">The sequence shown here is derived from an EMBL/GenBank/DDBJ whole genome shotgun (WGS) entry which is preliminary data.</text>
</comment>
<keyword evidence="3" id="KW-1185">Reference proteome</keyword>
<organism evidence="2 3">
    <name type="scientific">Cytospora chrysosperma</name>
    <name type="common">Cytospora canker fungus</name>
    <name type="synonym">Sphaeria chrysosperma</name>
    <dbReference type="NCBI Taxonomy" id="252740"/>
    <lineage>
        <taxon>Eukaryota</taxon>
        <taxon>Fungi</taxon>
        <taxon>Dikarya</taxon>
        <taxon>Ascomycota</taxon>
        <taxon>Pezizomycotina</taxon>
        <taxon>Sordariomycetes</taxon>
        <taxon>Sordariomycetidae</taxon>
        <taxon>Diaporthales</taxon>
        <taxon>Cytosporaceae</taxon>
        <taxon>Cytospora</taxon>
    </lineage>
</organism>
<proteinExistence type="predicted"/>
<dbReference type="Proteomes" id="UP000284375">
    <property type="component" value="Unassembled WGS sequence"/>
</dbReference>
<protein>
    <submittedName>
        <fullName evidence="2">Uncharacterized protein</fullName>
    </submittedName>
</protein>
<dbReference type="OrthoDB" id="5239683at2759"/>
<gene>
    <name evidence="2" type="ORF">VSDG_03735</name>
</gene>
<name>A0A423W6E1_CYTCH</name>
<accession>A0A423W6E1</accession>
<sequence>MPAESMEMPQMNMVATEQPKAEEPMSMSLRGGGLGECCCACCAIESICCCLATEEIAEDIAGD</sequence>